<evidence type="ECO:0000313" key="2">
    <source>
        <dbReference type="EMBL" id="CAC5394840.1"/>
    </source>
</evidence>
<evidence type="ECO:0000256" key="1">
    <source>
        <dbReference type="SAM" id="Phobius"/>
    </source>
</evidence>
<dbReference type="EMBL" id="CACVKT020005391">
    <property type="protein sequence ID" value="CAC5394840.1"/>
    <property type="molecule type" value="Genomic_DNA"/>
</dbReference>
<reference evidence="2 3" key="1">
    <citation type="submission" date="2020-06" db="EMBL/GenBank/DDBJ databases">
        <authorList>
            <person name="Li R."/>
            <person name="Bekaert M."/>
        </authorList>
    </citation>
    <scope>NUCLEOTIDE SEQUENCE [LARGE SCALE GENOMIC DNA]</scope>
    <source>
        <strain evidence="3">wild</strain>
    </source>
</reference>
<dbReference type="AlphaFoldDB" id="A0A6J8CIU6"/>
<name>A0A6J8CIU6_MYTCO</name>
<organism evidence="2 3">
    <name type="scientific">Mytilus coruscus</name>
    <name type="common">Sea mussel</name>
    <dbReference type="NCBI Taxonomy" id="42192"/>
    <lineage>
        <taxon>Eukaryota</taxon>
        <taxon>Metazoa</taxon>
        <taxon>Spiralia</taxon>
        <taxon>Lophotrochozoa</taxon>
        <taxon>Mollusca</taxon>
        <taxon>Bivalvia</taxon>
        <taxon>Autobranchia</taxon>
        <taxon>Pteriomorphia</taxon>
        <taxon>Mytilida</taxon>
        <taxon>Mytiloidea</taxon>
        <taxon>Mytilidae</taxon>
        <taxon>Mytilinae</taxon>
        <taxon>Mytilus</taxon>
    </lineage>
</organism>
<keyword evidence="1" id="KW-0472">Membrane</keyword>
<gene>
    <name evidence="2" type="ORF">MCOR_29557</name>
</gene>
<accession>A0A6J8CIU6</accession>
<dbReference type="SUPFAM" id="SSF48726">
    <property type="entry name" value="Immunoglobulin"/>
    <property type="match status" value="1"/>
</dbReference>
<dbReference type="OrthoDB" id="6115626at2759"/>
<dbReference type="Proteomes" id="UP000507470">
    <property type="component" value="Unassembled WGS sequence"/>
</dbReference>
<dbReference type="InterPro" id="IPR036179">
    <property type="entry name" value="Ig-like_dom_sf"/>
</dbReference>
<evidence type="ECO:0008006" key="4">
    <source>
        <dbReference type="Google" id="ProtNLM"/>
    </source>
</evidence>
<keyword evidence="1" id="KW-0812">Transmembrane</keyword>
<keyword evidence="3" id="KW-1185">Reference proteome</keyword>
<keyword evidence="1" id="KW-1133">Transmembrane helix</keyword>
<protein>
    <recommendedName>
        <fullName evidence="4">Ig-like domain-containing protein</fullName>
    </recommendedName>
</protein>
<evidence type="ECO:0000313" key="3">
    <source>
        <dbReference type="Proteomes" id="UP000507470"/>
    </source>
</evidence>
<proteinExistence type="predicted"/>
<feature type="transmembrane region" description="Helical" evidence="1">
    <location>
        <begin position="372"/>
        <end position="393"/>
    </location>
</feature>
<sequence length="429" mass="47587">MFNPSQIMAVTGHKSVQSLTVYQRTDTEEKIAMGHAMGKSLAAQNSAVLALPAPENSSLLALPPPETVNECTSIVLIMEKCGDGPSACRSVAISELQGLNISDLFADFQSSSLQTETIANISNVQNKPILPAFSGLFWTLNTHPATFGQHIRLTCDTGDTLIKSEDCPVRQWSGGPLHKGLVYNGFSSDNHKYEEYLNSQPNKFSLIIKNLTESDVDASYTCSCGFNTFTKTLMLEDNLFYYPPTGIYAQFAVANRMLRIRLEIDKVYPLPNCSLLIGNSLISKTIEYTYSRHVVYSVKYETDYKLKNKDCDKLPMIHCSFDEVAESVVFKGNESHKCPDEKSMTRSSDYINHAFSNDHVDVHPEEEASPTVTIIVTISVVFALLLCVVVIVFNRKFIRRKCGSSHLEESENGTAVSLVNIPETCEDTN</sequence>